<sequence>MRTRLRYGIALSALLAAGVSAQQSGQPATDVLGSEDLWGNPSFLGGVTNGGAHGGSIW</sequence>
<name>A0A382BPW5_9ZZZZ</name>
<accession>A0A382BPW5</accession>
<evidence type="ECO:0000313" key="1">
    <source>
        <dbReference type="EMBL" id="SVB15878.1"/>
    </source>
</evidence>
<reference evidence="1" key="1">
    <citation type="submission" date="2018-05" db="EMBL/GenBank/DDBJ databases">
        <authorList>
            <person name="Lanie J.A."/>
            <person name="Ng W.-L."/>
            <person name="Kazmierczak K.M."/>
            <person name="Andrzejewski T.M."/>
            <person name="Davidsen T.M."/>
            <person name="Wayne K.J."/>
            <person name="Tettelin H."/>
            <person name="Glass J.I."/>
            <person name="Rusch D."/>
            <person name="Podicherti R."/>
            <person name="Tsui H.-C.T."/>
            <person name="Winkler M.E."/>
        </authorList>
    </citation>
    <scope>NUCLEOTIDE SEQUENCE</scope>
</reference>
<proteinExistence type="predicted"/>
<dbReference type="EMBL" id="UINC01030840">
    <property type="protein sequence ID" value="SVB15878.1"/>
    <property type="molecule type" value="Genomic_DNA"/>
</dbReference>
<dbReference type="AlphaFoldDB" id="A0A382BPW5"/>
<protein>
    <submittedName>
        <fullName evidence="1">Uncharacterized protein</fullName>
    </submittedName>
</protein>
<organism evidence="1">
    <name type="scientific">marine metagenome</name>
    <dbReference type="NCBI Taxonomy" id="408172"/>
    <lineage>
        <taxon>unclassified sequences</taxon>
        <taxon>metagenomes</taxon>
        <taxon>ecological metagenomes</taxon>
    </lineage>
</organism>
<gene>
    <name evidence="1" type="ORF">METZ01_LOCUS168732</name>
</gene>